<accession>A0A4Y8M3P2</accession>
<sequence length="125" mass="13372">MFELKRAMSFIFLSIGIALMVSGCSSAAASKNANEVEVALKEYSIGTGEIRLTKTDTAPKVTIKNKGMNVHNFVIPEFGIDSGLIQPGESVTLELDVKEEKVVQAKCTLPGHTEAGMIAKVMIGK</sequence>
<feature type="signal peptide" evidence="1">
    <location>
        <begin position="1"/>
        <end position="28"/>
    </location>
</feature>
<protein>
    <recommendedName>
        <fullName evidence="4">EfeO-type cupredoxin-like domain-containing protein</fullName>
    </recommendedName>
</protein>
<dbReference type="SUPFAM" id="SSF49503">
    <property type="entry name" value="Cupredoxins"/>
    <property type="match status" value="1"/>
</dbReference>
<evidence type="ECO:0000313" key="3">
    <source>
        <dbReference type="Proteomes" id="UP000297900"/>
    </source>
</evidence>
<dbReference type="EMBL" id="SOMN01000009">
    <property type="protein sequence ID" value="TFE27459.1"/>
    <property type="molecule type" value="Genomic_DNA"/>
</dbReference>
<reference evidence="2 3" key="1">
    <citation type="submission" date="2019-03" db="EMBL/GenBank/DDBJ databases">
        <title>Cohnella endophytica sp. nov., a novel endophytic bacterium isolated from bark of Sonneratia apetala.</title>
        <authorList>
            <person name="Tuo L."/>
        </authorList>
    </citation>
    <scope>NUCLEOTIDE SEQUENCE [LARGE SCALE GENOMIC DNA]</scope>
    <source>
        <strain evidence="2 3">CCTCC AB 208254</strain>
    </source>
</reference>
<evidence type="ECO:0000256" key="1">
    <source>
        <dbReference type="SAM" id="SignalP"/>
    </source>
</evidence>
<name>A0A4Y8M3P2_9BACL</name>
<comment type="caution">
    <text evidence="2">The sequence shown here is derived from an EMBL/GenBank/DDBJ whole genome shotgun (WGS) entry which is preliminary data.</text>
</comment>
<feature type="chain" id="PRO_5038862719" description="EfeO-type cupredoxin-like domain-containing protein" evidence="1">
    <location>
        <begin position="29"/>
        <end position="125"/>
    </location>
</feature>
<dbReference type="OrthoDB" id="9793584at2"/>
<dbReference type="PROSITE" id="PS51257">
    <property type="entry name" value="PROKAR_LIPOPROTEIN"/>
    <property type="match status" value="1"/>
</dbReference>
<dbReference type="Proteomes" id="UP000297900">
    <property type="component" value="Unassembled WGS sequence"/>
</dbReference>
<evidence type="ECO:0000313" key="2">
    <source>
        <dbReference type="EMBL" id="TFE27459.1"/>
    </source>
</evidence>
<proteinExistence type="predicted"/>
<gene>
    <name evidence="2" type="ORF">E2980_09020</name>
</gene>
<dbReference type="InterPro" id="IPR008972">
    <property type="entry name" value="Cupredoxin"/>
</dbReference>
<organism evidence="2 3">
    <name type="scientific">Cohnella luojiensis</name>
    <dbReference type="NCBI Taxonomy" id="652876"/>
    <lineage>
        <taxon>Bacteria</taxon>
        <taxon>Bacillati</taxon>
        <taxon>Bacillota</taxon>
        <taxon>Bacilli</taxon>
        <taxon>Bacillales</taxon>
        <taxon>Paenibacillaceae</taxon>
        <taxon>Cohnella</taxon>
    </lineage>
</organism>
<keyword evidence="3" id="KW-1185">Reference proteome</keyword>
<keyword evidence="1" id="KW-0732">Signal</keyword>
<evidence type="ECO:0008006" key="4">
    <source>
        <dbReference type="Google" id="ProtNLM"/>
    </source>
</evidence>
<dbReference type="Gene3D" id="2.60.40.420">
    <property type="entry name" value="Cupredoxins - blue copper proteins"/>
    <property type="match status" value="1"/>
</dbReference>
<dbReference type="RefSeq" id="WP_135151868.1">
    <property type="nucleotide sequence ID" value="NZ_SOMN01000009.1"/>
</dbReference>
<dbReference type="AlphaFoldDB" id="A0A4Y8M3P2"/>